<evidence type="ECO:0000313" key="3">
    <source>
        <dbReference type="Proteomes" id="UP000747110"/>
    </source>
</evidence>
<organism evidence="1 3">
    <name type="scientific">Volvox reticuliferus</name>
    <dbReference type="NCBI Taxonomy" id="1737510"/>
    <lineage>
        <taxon>Eukaryota</taxon>
        <taxon>Viridiplantae</taxon>
        <taxon>Chlorophyta</taxon>
        <taxon>core chlorophytes</taxon>
        <taxon>Chlorophyceae</taxon>
        <taxon>CS clade</taxon>
        <taxon>Chlamydomonadales</taxon>
        <taxon>Volvocaceae</taxon>
        <taxon>Volvox</taxon>
    </lineage>
</organism>
<comment type="caution">
    <text evidence="1">The sequence shown here is derived from an EMBL/GenBank/DDBJ whole genome shotgun (WGS) entry which is preliminary data.</text>
</comment>
<evidence type="ECO:0000313" key="2">
    <source>
        <dbReference type="EMBL" id="GIL94065.1"/>
    </source>
</evidence>
<evidence type="ECO:0000313" key="1">
    <source>
        <dbReference type="EMBL" id="GIL78704.1"/>
    </source>
</evidence>
<keyword evidence="3" id="KW-1185">Reference proteome</keyword>
<proteinExistence type="predicted"/>
<accession>A0A8J4CAH9</accession>
<protein>
    <submittedName>
        <fullName evidence="1">Uncharacterized protein</fullName>
    </submittedName>
</protein>
<sequence length="337" mass="36761">MTLVQLRSRYACNNLGTKMAGTCIELFESQTGHGQASGAICSSAHAVPSIWRACLSHHQIHVHANDMLCCKHWHQLQSFVWMTLCRNGRASSMRQPFACAMPWTCCTTRNMLHIRQTLASAAKFSALADAVEGIEDYGGKVTTRYMAEEFRGNMDQAEDMLRYVIHMEMFDVLRELKEMEVTVPFPLRSTITLPSEVANEFLEHIQGSGSSGERERLCGIDAAEFLQRTVLTVVREAIQCTNSCARLRGQLRAATPGVPAGDGFVLAGGSVANMLLPDNQRRPVTDADVDIFCCGSALASAMAQNIAGLLQTLGRLMAVADGDDVVITEQSVSGTVL</sequence>
<dbReference type="Proteomes" id="UP000747110">
    <property type="component" value="Unassembled WGS sequence"/>
</dbReference>
<gene>
    <name evidence="1" type="ORF">Vretifemale_8112</name>
    <name evidence="2" type="ORF">Vretimale_398</name>
</gene>
<dbReference type="EMBL" id="BNCQ01000001">
    <property type="protein sequence ID" value="GIL94065.1"/>
    <property type="molecule type" value="Genomic_DNA"/>
</dbReference>
<dbReference type="AlphaFoldDB" id="A0A8J4CAH9"/>
<dbReference type="OrthoDB" id="560977at2759"/>
<dbReference type="EMBL" id="BNCP01000014">
    <property type="protein sequence ID" value="GIL78704.1"/>
    <property type="molecule type" value="Genomic_DNA"/>
</dbReference>
<name>A0A8J4CAH9_9CHLO</name>
<reference evidence="1" key="1">
    <citation type="journal article" date="2021" name="Proc. Natl. Acad. Sci. U.S.A.">
        <title>Three genomes in the algal genus Volvox reveal the fate of a haploid sex-determining region after a transition to homothallism.</title>
        <authorList>
            <person name="Yamamoto K."/>
            <person name="Hamaji T."/>
            <person name="Kawai-Toyooka H."/>
            <person name="Matsuzaki R."/>
            <person name="Takahashi F."/>
            <person name="Nishimura Y."/>
            <person name="Kawachi M."/>
            <person name="Noguchi H."/>
            <person name="Minakuchi Y."/>
            <person name="Umen J.G."/>
            <person name="Toyoda A."/>
            <person name="Nozaki H."/>
        </authorList>
    </citation>
    <scope>NUCLEOTIDE SEQUENCE</scope>
    <source>
        <strain evidence="2">NIES-3785</strain>
        <strain evidence="1">NIES-3786</strain>
    </source>
</reference>
<dbReference type="Proteomes" id="UP000722791">
    <property type="component" value="Unassembled WGS sequence"/>
</dbReference>